<dbReference type="Proteomes" id="UP000334990">
    <property type="component" value="Unassembled WGS sequence"/>
</dbReference>
<comment type="caution">
    <text evidence="3">The sequence shown here is derived from an EMBL/GenBank/DDBJ whole genome shotgun (WGS) entry which is preliminary data.</text>
</comment>
<protein>
    <submittedName>
        <fullName evidence="3">Metal-dependent phosphohydrolase, HD subdomain protein</fullName>
    </submittedName>
</protein>
<reference evidence="3 4" key="1">
    <citation type="submission" date="2019-10" db="EMBL/GenBank/DDBJ databases">
        <title>Whole genome shotgun sequence of Acrocarpospora corrugata NBRC 13972.</title>
        <authorList>
            <person name="Ichikawa N."/>
            <person name="Kimura A."/>
            <person name="Kitahashi Y."/>
            <person name="Komaki H."/>
            <person name="Oguchi A."/>
        </authorList>
    </citation>
    <scope>NUCLEOTIDE SEQUENCE [LARGE SCALE GENOMIC DNA]</scope>
    <source>
        <strain evidence="3 4">NBRC 13972</strain>
    </source>
</reference>
<keyword evidence="3" id="KW-0378">Hydrolase</keyword>
<evidence type="ECO:0000313" key="4">
    <source>
        <dbReference type="Proteomes" id="UP000334990"/>
    </source>
</evidence>
<sequence length="206" mass="22336">MCGLGGVWGGVSIVSAMGYLVWARELAQKVLERPLPRRWEHSQGVGRRAEALAPILGKDADILAASAWLHDIGYAPDLIDTGFHPIDGGRYLRDVHGADELLCRLVAHHTCAEIEADERGLLDILTAEFPKQRGDLVEALTFCDMTTSPDGLPLTVTERLAEIRARYGPEDAVTWTINRAEPCILSAVRAVESRLTSANVGLGCPA</sequence>
<evidence type="ECO:0000256" key="1">
    <source>
        <dbReference type="SAM" id="Phobius"/>
    </source>
</evidence>
<dbReference type="SUPFAM" id="SSF109604">
    <property type="entry name" value="HD-domain/PDEase-like"/>
    <property type="match status" value="1"/>
</dbReference>
<evidence type="ECO:0000259" key="2">
    <source>
        <dbReference type="Pfam" id="PF01966"/>
    </source>
</evidence>
<dbReference type="AlphaFoldDB" id="A0A5M3WA68"/>
<feature type="transmembrane region" description="Helical" evidence="1">
    <location>
        <begin position="6"/>
        <end position="23"/>
    </location>
</feature>
<proteinExistence type="predicted"/>
<dbReference type="Pfam" id="PF01966">
    <property type="entry name" value="HD"/>
    <property type="match status" value="1"/>
</dbReference>
<dbReference type="InterPro" id="IPR003607">
    <property type="entry name" value="HD/PDEase_dom"/>
</dbReference>
<dbReference type="GO" id="GO:0016787">
    <property type="term" value="F:hydrolase activity"/>
    <property type="evidence" value="ECO:0007669"/>
    <property type="project" value="UniProtKB-KW"/>
</dbReference>
<keyword evidence="1" id="KW-0472">Membrane</keyword>
<keyword evidence="1" id="KW-0812">Transmembrane</keyword>
<accession>A0A5M3WA68</accession>
<keyword evidence="4" id="KW-1185">Reference proteome</keyword>
<dbReference type="EMBL" id="BLAD01000094">
    <property type="protein sequence ID" value="GES05130.1"/>
    <property type="molecule type" value="Genomic_DNA"/>
</dbReference>
<dbReference type="CDD" id="cd00077">
    <property type="entry name" value="HDc"/>
    <property type="match status" value="1"/>
</dbReference>
<evidence type="ECO:0000313" key="3">
    <source>
        <dbReference type="EMBL" id="GES05130.1"/>
    </source>
</evidence>
<keyword evidence="1" id="KW-1133">Transmembrane helix</keyword>
<name>A0A5M3WA68_9ACTN</name>
<feature type="domain" description="HD" evidence="2">
    <location>
        <begin position="38"/>
        <end position="116"/>
    </location>
</feature>
<gene>
    <name evidence="3" type="ORF">Acor_71980</name>
</gene>
<organism evidence="3 4">
    <name type="scientific">Acrocarpospora corrugata</name>
    <dbReference type="NCBI Taxonomy" id="35763"/>
    <lineage>
        <taxon>Bacteria</taxon>
        <taxon>Bacillati</taxon>
        <taxon>Actinomycetota</taxon>
        <taxon>Actinomycetes</taxon>
        <taxon>Streptosporangiales</taxon>
        <taxon>Streptosporangiaceae</taxon>
        <taxon>Acrocarpospora</taxon>
    </lineage>
</organism>
<dbReference type="Gene3D" id="1.10.3210.10">
    <property type="entry name" value="Hypothetical protein af1432"/>
    <property type="match status" value="1"/>
</dbReference>
<dbReference type="InterPro" id="IPR006674">
    <property type="entry name" value="HD_domain"/>
</dbReference>